<comment type="similarity">
    <text evidence="10 12">Belongs to the EPSP synthase family. MurA subfamily.</text>
</comment>
<feature type="binding site" evidence="12">
    <location>
        <position position="92"/>
    </location>
    <ligand>
        <name>UDP-N-acetyl-alpha-D-glucosamine</name>
        <dbReference type="ChEBI" id="CHEBI:57705"/>
    </ligand>
</feature>
<organism evidence="14 15">
    <name type="scientific">Feifania hominis</name>
    <dbReference type="NCBI Taxonomy" id="2763660"/>
    <lineage>
        <taxon>Bacteria</taxon>
        <taxon>Bacillati</taxon>
        <taxon>Bacillota</taxon>
        <taxon>Clostridia</taxon>
        <taxon>Eubacteriales</taxon>
        <taxon>Feifaniaceae</taxon>
        <taxon>Feifania</taxon>
    </lineage>
</organism>
<comment type="caution">
    <text evidence="12">Lacks conserved residue(s) required for the propagation of feature annotation.</text>
</comment>
<evidence type="ECO:0000256" key="5">
    <source>
        <dbReference type="ARBA" id="ARBA00022679"/>
    </source>
</evidence>
<feature type="active site" description="Proton donor" evidence="12">
    <location>
        <position position="116"/>
    </location>
</feature>
<feature type="domain" description="Enolpyruvate transferase" evidence="13">
    <location>
        <begin position="8"/>
        <end position="404"/>
    </location>
</feature>
<dbReference type="EC" id="2.5.1.7" evidence="12"/>
<dbReference type="SUPFAM" id="SSF55205">
    <property type="entry name" value="EPT/RTPC-like"/>
    <property type="match status" value="1"/>
</dbReference>
<keyword evidence="6 12" id="KW-0133">Cell shape</keyword>
<evidence type="ECO:0000256" key="2">
    <source>
        <dbReference type="ARBA" id="ARBA00004752"/>
    </source>
</evidence>
<dbReference type="InterPro" id="IPR001986">
    <property type="entry name" value="Enolpyruvate_Tfrase_dom"/>
</dbReference>
<sequence>MDRLYLEGPCTVSGEIDVQGAKNSVLPILAGALLTDQQIVLTNCPDIRDVRATFQILKYLGCSVDYDNGVAVICAAGMNRSEIPDALMREMRSSIMLLGAILGRMGTARLGFPGGCELGPRPIDLHISSLRRLGVTFLEEHGFLDCTAAKLHGADIHLALPSVGATENILLLACVTPGTTRIFNAAKEPEIEDLQNFLNAMGAKITGAGGSTITIEGVEKLHGAEYRIMPDRIVTVSYLAAAAISGGEILVRKACPPHVISVTSLLEESGCEIEMAGEDIRLRRRGPIEAVKQIRTMPYPGFPTDALAPIMAYLTLAQGTSIFYESIFQNRYKHVEELLRMGANIKVEGRVAIVEGVKKLTGASLVATDLRGGMALLIAGIAAEGETEITEVSLVERGYEHMVRNFSSLGVKIREG</sequence>
<protein>
    <recommendedName>
        <fullName evidence="12">UDP-N-acetylglucosamine 1-carboxyvinyltransferase</fullName>
        <ecNumber evidence="12">2.5.1.7</ecNumber>
    </recommendedName>
    <alternativeName>
        <fullName evidence="12">Enoylpyruvate transferase</fullName>
    </alternativeName>
    <alternativeName>
        <fullName evidence="12">UDP-N-acetylglucosamine enolpyruvyl transferase</fullName>
        <shortName evidence="12">EPT</shortName>
    </alternativeName>
</protein>
<comment type="catalytic activity">
    <reaction evidence="11 12">
        <text>phosphoenolpyruvate + UDP-N-acetyl-alpha-D-glucosamine = UDP-N-acetyl-3-O-(1-carboxyvinyl)-alpha-D-glucosamine + phosphate</text>
        <dbReference type="Rhea" id="RHEA:18681"/>
        <dbReference type="ChEBI" id="CHEBI:43474"/>
        <dbReference type="ChEBI" id="CHEBI:57705"/>
        <dbReference type="ChEBI" id="CHEBI:58702"/>
        <dbReference type="ChEBI" id="CHEBI:68483"/>
        <dbReference type="EC" id="2.5.1.7"/>
    </reaction>
</comment>
<dbReference type="GO" id="GO:0051301">
    <property type="term" value="P:cell division"/>
    <property type="evidence" value="ECO:0007669"/>
    <property type="project" value="UniProtKB-KW"/>
</dbReference>
<feature type="binding site" evidence="12">
    <location>
        <begin position="121"/>
        <end position="125"/>
    </location>
    <ligand>
        <name>UDP-N-acetyl-alpha-D-glucosamine</name>
        <dbReference type="ChEBI" id="CHEBI:57705"/>
    </ligand>
</feature>
<keyword evidence="7 12" id="KW-0573">Peptidoglycan synthesis</keyword>
<keyword evidence="5 12" id="KW-0808">Transferase</keyword>
<dbReference type="GO" id="GO:0071555">
    <property type="term" value="P:cell wall organization"/>
    <property type="evidence" value="ECO:0007669"/>
    <property type="project" value="UniProtKB-KW"/>
</dbReference>
<keyword evidence="3 12" id="KW-0963">Cytoplasm</keyword>
<dbReference type="HAMAP" id="MF_00111">
    <property type="entry name" value="MurA"/>
    <property type="match status" value="1"/>
</dbReference>
<evidence type="ECO:0000256" key="9">
    <source>
        <dbReference type="ARBA" id="ARBA00023316"/>
    </source>
</evidence>
<dbReference type="Proteomes" id="UP000620366">
    <property type="component" value="Unassembled WGS sequence"/>
</dbReference>
<dbReference type="RefSeq" id="WP_249298825.1">
    <property type="nucleotide sequence ID" value="NZ_JACRSP010000001.1"/>
</dbReference>
<dbReference type="NCBIfam" id="NF006873">
    <property type="entry name" value="PRK09369.1"/>
    <property type="match status" value="1"/>
</dbReference>
<dbReference type="CDD" id="cd01555">
    <property type="entry name" value="UdpNAET"/>
    <property type="match status" value="1"/>
</dbReference>
<comment type="subcellular location">
    <subcellularLocation>
        <location evidence="1 12">Cytoplasm</location>
    </subcellularLocation>
</comment>
<evidence type="ECO:0000313" key="14">
    <source>
        <dbReference type="EMBL" id="MBC8535189.1"/>
    </source>
</evidence>
<evidence type="ECO:0000256" key="1">
    <source>
        <dbReference type="ARBA" id="ARBA00004496"/>
    </source>
</evidence>
<feature type="modified residue" description="2-(S-cysteinyl)pyruvic acid O-phosphothioketal" evidence="12">
    <location>
        <position position="116"/>
    </location>
</feature>
<dbReference type="GO" id="GO:0005737">
    <property type="term" value="C:cytoplasm"/>
    <property type="evidence" value="ECO:0007669"/>
    <property type="project" value="UniProtKB-SubCell"/>
</dbReference>
<keyword evidence="9 12" id="KW-0961">Cell wall biogenesis/degradation</keyword>
<feature type="binding site" evidence="12">
    <location>
        <position position="305"/>
    </location>
    <ligand>
        <name>UDP-N-acetyl-alpha-D-glucosamine</name>
        <dbReference type="ChEBI" id="CHEBI:57705"/>
    </ligand>
</feature>
<evidence type="ECO:0000256" key="4">
    <source>
        <dbReference type="ARBA" id="ARBA00022618"/>
    </source>
</evidence>
<comment type="pathway">
    <text evidence="2 12">Cell wall biogenesis; peptidoglycan biosynthesis.</text>
</comment>
<proteinExistence type="inferred from homology"/>
<dbReference type="GO" id="GO:0008760">
    <property type="term" value="F:UDP-N-acetylglucosamine 1-carboxyvinyltransferase activity"/>
    <property type="evidence" value="ECO:0007669"/>
    <property type="project" value="UniProtKB-UniRule"/>
</dbReference>
<evidence type="ECO:0000256" key="6">
    <source>
        <dbReference type="ARBA" id="ARBA00022960"/>
    </source>
</evidence>
<keyword evidence="8 12" id="KW-0131">Cell cycle</keyword>
<evidence type="ECO:0000256" key="8">
    <source>
        <dbReference type="ARBA" id="ARBA00023306"/>
    </source>
</evidence>
<keyword evidence="12" id="KW-0670">Pyruvate</keyword>
<evidence type="ECO:0000256" key="10">
    <source>
        <dbReference type="ARBA" id="ARBA00038367"/>
    </source>
</evidence>
<accession>A0A926HSU5</accession>
<dbReference type="GO" id="GO:0019277">
    <property type="term" value="P:UDP-N-acetylgalactosamine biosynthetic process"/>
    <property type="evidence" value="ECO:0007669"/>
    <property type="project" value="InterPro"/>
</dbReference>
<evidence type="ECO:0000259" key="13">
    <source>
        <dbReference type="Pfam" id="PF00275"/>
    </source>
</evidence>
<feature type="binding site" evidence="12">
    <location>
        <position position="327"/>
    </location>
    <ligand>
        <name>UDP-N-acetyl-alpha-D-glucosamine</name>
        <dbReference type="ChEBI" id="CHEBI:57705"/>
    </ligand>
</feature>
<evidence type="ECO:0000256" key="3">
    <source>
        <dbReference type="ARBA" id="ARBA00022490"/>
    </source>
</evidence>
<dbReference type="Pfam" id="PF00275">
    <property type="entry name" value="EPSP_synthase"/>
    <property type="match status" value="1"/>
</dbReference>
<dbReference type="InterPro" id="IPR050068">
    <property type="entry name" value="MurA_subfamily"/>
</dbReference>
<dbReference type="NCBIfam" id="TIGR01072">
    <property type="entry name" value="murA"/>
    <property type="match status" value="1"/>
</dbReference>
<evidence type="ECO:0000256" key="11">
    <source>
        <dbReference type="ARBA" id="ARBA00047527"/>
    </source>
</evidence>
<dbReference type="InterPro" id="IPR013792">
    <property type="entry name" value="RNA3'P_cycl/enolpyr_Trfase_a/b"/>
</dbReference>
<evidence type="ECO:0000256" key="12">
    <source>
        <dbReference type="HAMAP-Rule" id="MF_00111"/>
    </source>
</evidence>
<evidence type="ECO:0000256" key="7">
    <source>
        <dbReference type="ARBA" id="ARBA00022984"/>
    </source>
</evidence>
<gene>
    <name evidence="12 14" type="primary">murA</name>
    <name evidence="14" type="ORF">H8695_00560</name>
</gene>
<feature type="binding site" evidence="12">
    <location>
        <begin position="22"/>
        <end position="23"/>
    </location>
    <ligand>
        <name>phosphoenolpyruvate</name>
        <dbReference type="ChEBI" id="CHEBI:58702"/>
    </ligand>
</feature>
<comment type="caution">
    <text evidence="14">The sequence shown here is derived from an EMBL/GenBank/DDBJ whole genome shotgun (WGS) entry which is preliminary data.</text>
</comment>
<dbReference type="GO" id="GO:0008360">
    <property type="term" value="P:regulation of cell shape"/>
    <property type="evidence" value="ECO:0007669"/>
    <property type="project" value="UniProtKB-KW"/>
</dbReference>
<name>A0A926HSU5_9FIRM</name>
<comment type="function">
    <text evidence="12">Cell wall formation. Adds enolpyruvyl to UDP-N-acetylglucosamine.</text>
</comment>
<dbReference type="PANTHER" id="PTHR43783">
    <property type="entry name" value="UDP-N-ACETYLGLUCOSAMINE 1-CARBOXYVINYLTRANSFERASE"/>
    <property type="match status" value="1"/>
</dbReference>
<dbReference type="InterPro" id="IPR036968">
    <property type="entry name" value="Enolpyruvate_Tfrase_sf"/>
</dbReference>
<evidence type="ECO:0000313" key="15">
    <source>
        <dbReference type="Proteomes" id="UP000620366"/>
    </source>
</evidence>
<keyword evidence="4 12" id="KW-0132">Cell division</keyword>
<dbReference type="Gene3D" id="3.65.10.10">
    <property type="entry name" value="Enolpyruvate transferase domain"/>
    <property type="match status" value="2"/>
</dbReference>
<keyword evidence="15" id="KW-1185">Reference proteome</keyword>
<dbReference type="PANTHER" id="PTHR43783:SF1">
    <property type="entry name" value="UDP-N-ACETYLGLUCOSAMINE 1-CARBOXYVINYLTRANSFERASE"/>
    <property type="match status" value="1"/>
</dbReference>
<reference evidence="14" key="1">
    <citation type="submission" date="2020-08" db="EMBL/GenBank/DDBJ databases">
        <title>Genome public.</title>
        <authorList>
            <person name="Liu C."/>
            <person name="Sun Q."/>
        </authorList>
    </citation>
    <scope>NUCLEOTIDE SEQUENCE</scope>
    <source>
        <strain evidence="14">BX7</strain>
    </source>
</reference>
<dbReference type="InterPro" id="IPR005750">
    <property type="entry name" value="UDP_GlcNAc_COvinyl_MurA"/>
</dbReference>
<dbReference type="EMBL" id="JACRSP010000001">
    <property type="protein sequence ID" value="MBC8535189.1"/>
    <property type="molecule type" value="Genomic_DNA"/>
</dbReference>
<dbReference type="AlphaFoldDB" id="A0A926HSU5"/>
<dbReference type="GO" id="GO:0009252">
    <property type="term" value="P:peptidoglycan biosynthetic process"/>
    <property type="evidence" value="ECO:0007669"/>
    <property type="project" value="UniProtKB-UniRule"/>
</dbReference>